<evidence type="ECO:0000256" key="7">
    <source>
        <dbReference type="ARBA" id="ARBA00070185"/>
    </source>
</evidence>
<dbReference type="GO" id="GO:0005663">
    <property type="term" value="C:DNA replication factor C complex"/>
    <property type="evidence" value="ECO:0007669"/>
    <property type="project" value="TreeGrafter"/>
</dbReference>
<dbReference type="Gene3D" id="1.10.8.60">
    <property type="match status" value="1"/>
</dbReference>
<dbReference type="Gene3D" id="3.40.50.300">
    <property type="entry name" value="P-loop containing nucleotide triphosphate hydrolases"/>
    <property type="match status" value="1"/>
</dbReference>
<dbReference type="FunFam" id="3.40.50.300:FF:000136">
    <property type="entry name" value="Replication factor C subunit 5"/>
    <property type="match status" value="1"/>
</dbReference>
<dbReference type="GO" id="GO:0031391">
    <property type="term" value="C:Elg1 RFC-like complex"/>
    <property type="evidence" value="ECO:0007669"/>
    <property type="project" value="TreeGrafter"/>
</dbReference>
<dbReference type="GO" id="GO:0003689">
    <property type="term" value="F:DNA clamp loader activity"/>
    <property type="evidence" value="ECO:0007669"/>
    <property type="project" value="TreeGrafter"/>
</dbReference>
<dbReference type="PANTHER" id="PTHR11669">
    <property type="entry name" value="REPLICATION FACTOR C / DNA POLYMERASE III GAMMA-TAU SUBUNIT"/>
    <property type="match status" value="1"/>
</dbReference>
<dbReference type="SMART" id="SM00382">
    <property type="entry name" value="AAA"/>
    <property type="match status" value="1"/>
</dbReference>
<reference evidence="9" key="1">
    <citation type="submission" date="2020-07" db="EMBL/GenBank/DDBJ databases">
        <title>Draft Genome Sequence of a Deep-Sea Yeast, Naganishia (Cryptococcus) liquefaciens strain N6.</title>
        <authorList>
            <person name="Han Y.W."/>
            <person name="Kajitani R."/>
            <person name="Morimoto H."/>
            <person name="Parhat M."/>
            <person name="Tsubouchi H."/>
            <person name="Bakenova O."/>
            <person name="Ogata M."/>
            <person name="Argunhan B."/>
            <person name="Aoki R."/>
            <person name="Kajiwara S."/>
            <person name="Itoh T."/>
            <person name="Iwasaki H."/>
        </authorList>
    </citation>
    <scope>NUCLEOTIDE SEQUENCE</scope>
    <source>
        <strain evidence="9">N6</strain>
    </source>
</reference>
<accession>A0A8H3TRE7</accession>
<dbReference type="Pfam" id="PF22534">
    <property type="entry name" value="RFC_C"/>
    <property type="match status" value="1"/>
</dbReference>
<dbReference type="GO" id="GO:0006281">
    <property type="term" value="P:DNA repair"/>
    <property type="evidence" value="ECO:0007669"/>
    <property type="project" value="UniProtKB-ARBA"/>
</dbReference>
<dbReference type="InterPro" id="IPR008921">
    <property type="entry name" value="DNA_pol3_clamp-load_cplx_C"/>
</dbReference>
<dbReference type="Proteomes" id="UP000620104">
    <property type="component" value="Unassembled WGS sequence"/>
</dbReference>
<evidence type="ECO:0000256" key="5">
    <source>
        <dbReference type="ARBA" id="ARBA00022840"/>
    </source>
</evidence>
<keyword evidence="6" id="KW-0539">Nucleus</keyword>
<proteinExistence type="inferred from homology"/>
<dbReference type="InterPro" id="IPR003593">
    <property type="entry name" value="AAA+_ATPase"/>
</dbReference>
<keyword evidence="5" id="KW-0067">ATP-binding</keyword>
<evidence type="ECO:0000256" key="2">
    <source>
        <dbReference type="ARBA" id="ARBA00005378"/>
    </source>
</evidence>
<organism evidence="9 10">
    <name type="scientific">Naganishia liquefaciens</name>
    <dbReference type="NCBI Taxonomy" id="104408"/>
    <lineage>
        <taxon>Eukaryota</taxon>
        <taxon>Fungi</taxon>
        <taxon>Dikarya</taxon>
        <taxon>Basidiomycota</taxon>
        <taxon>Agaricomycotina</taxon>
        <taxon>Tremellomycetes</taxon>
        <taxon>Filobasidiales</taxon>
        <taxon>Filobasidiaceae</taxon>
        <taxon>Naganishia</taxon>
    </lineage>
</organism>
<keyword evidence="10" id="KW-1185">Reference proteome</keyword>
<feature type="domain" description="AAA+ ATPase" evidence="8">
    <location>
        <begin position="34"/>
        <end position="187"/>
    </location>
</feature>
<dbReference type="InterPro" id="IPR050238">
    <property type="entry name" value="DNA_Rep/Repair_Clamp_Loader"/>
</dbReference>
<evidence type="ECO:0000313" key="9">
    <source>
        <dbReference type="EMBL" id="GHJ85604.1"/>
    </source>
</evidence>
<dbReference type="Gene3D" id="1.20.272.10">
    <property type="match status" value="1"/>
</dbReference>
<comment type="similarity">
    <text evidence="2">Belongs to the activator 1 small subunits family.</text>
</comment>
<evidence type="ECO:0000313" key="10">
    <source>
        <dbReference type="Proteomes" id="UP000620104"/>
    </source>
</evidence>
<keyword evidence="4" id="KW-0547">Nucleotide-binding</keyword>
<dbReference type="GO" id="GO:0003677">
    <property type="term" value="F:DNA binding"/>
    <property type="evidence" value="ECO:0007669"/>
    <property type="project" value="InterPro"/>
</dbReference>
<dbReference type="AlphaFoldDB" id="A0A8H3TRE7"/>
<gene>
    <name evidence="9" type="ORF">NliqN6_2006</name>
</gene>
<evidence type="ECO:0000256" key="1">
    <source>
        <dbReference type="ARBA" id="ARBA00004123"/>
    </source>
</evidence>
<name>A0A8H3TRE7_9TREE</name>
<dbReference type="InterPro" id="IPR047854">
    <property type="entry name" value="RFC_lid"/>
</dbReference>
<comment type="subcellular location">
    <subcellularLocation>
        <location evidence="1">Nucleus</location>
    </subcellularLocation>
</comment>
<dbReference type="Pfam" id="PF13177">
    <property type="entry name" value="DNA_pol3_delta2"/>
    <property type="match status" value="1"/>
</dbReference>
<comment type="caution">
    <text evidence="9">The sequence shown here is derived from an EMBL/GenBank/DDBJ whole genome shotgun (WGS) entry which is preliminary data.</text>
</comment>
<evidence type="ECO:0000256" key="3">
    <source>
        <dbReference type="ARBA" id="ARBA00022705"/>
    </source>
</evidence>
<sequence length="356" mass="40796">MSLWVDKYRPRSLDDLHYHDELSERLRSLAASGDFPHVLLYGPSGAGKKTRIMCTLRELYGPGVEKIKIDQRVFVTPTKRKLDVNVVQSNYHIELTPSDVGQYDRVVIQDILKEIAQTQQVDLNAKQKFKVVIINEADQLTRDAQAALRRTMEKYMNNMRIILCANTTSKIIAPIRSRTLLVRVAAPSNEEMTKVLKFVAKKEKINLPEETASSIIEEAKGNMRKALLVFEALRMQSPDMSSDIEIAKPDWETYCGKIADLIVQEQSPKRLLEVRGKIYELLSHCIPPTVILKTITESVLLKVDNEIRPQIIHWAAHYELRMQQGAKKIYHLEAYFAKLMTVIKTFSLMGLEDLDF</sequence>
<dbReference type="PANTHER" id="PTHR11669:SF1">
    <property type="entry name" value="REPLICATION FACTOR C SUBUNIT 3"/>
    <property type="match status" value="1"/>
</dbReference>
<dbReference type="Pfam" id="PF21960">
    <property type="entry name" value="RCF1-5-like_lid"/>
    <property type="match status" value="1"/>
</dbReference>
<evidence type="ECO:0000256" key="4">
    <source>
        <dbReference type="ARBA" id="ARBA00022741"/>
    </source>
</evidence>
<dbReference type="GO" id="GO:0031390">
    <property type="term" value="C:Ctf18 RFC-like complex"/>
    <property type="evidence" value="ECO:0007669"/>
    <property type="project" value="TreeGrafter"/>
</dbReference>
<dbReference type="CDD" id="cd00009">
    <property type="entry name" value="AAA"/>
    <property type="match status" value="1"/>
</dbReference>
<dbReference type="GO" id="GO:0006271">
    <property type="term" value="P:DNA strand elongation involved in DNA replication"/>
    <property type="evidence" value="ECO:0007669"/>
    <property type="project" value="UniProtKB-ARBA"/>
</dbReference>
<dbReference type="CDD" id="cd18140">
    <property type="entry name" value="HLD_clamp_RFC"/>
    <property type="match status" value="1"/>
</dbReference>
<evidence type="ECO:0000259" key="8">
    <source>
        <dbReference type="SMART" id="SM00382"/>
    </source>
</evidence>
<dbReference type="GO" id="GO:0031389">
    <property type="term" value="C:Rad17 RFC-like complex"/>
    <property type="evidence" value="ECO:0007669"/>
    <property type="project" value="TreeGrafter"/>
</dbReference>
<dbReference type="FunFam" id="1.10.8.60:FF:000030">
    <property type="entry name" value="replication factor C subunit 3"/>
    <property type="match status" value="1"/>
</dbReference>
<dbReference type="EMBL" id="BLZA01000013">
    <property type="protein sequence ID" value="GHJ85604.1"/>
    <property type="molecule type" value="Genomic_DNA"/>
</dbReference>
<dbReference type="InterPro" id="IPR027417">
    <property type="entry name" value="P-loop_NTPase"/>
</dbReference>
<dbReference type="SUPFAM" id="SSF48019">
    <property type="entry name" value="post-AAA+ oligomerization domain-like"/>
    <property type="match status" value="1"/>
</dbReference>
<evidence type="ECO:0000256" key="6">
    <source>
        <dbReference type="ARBA" id="ARBA00023242"/>
    </source>
</evidence>
<dbReference type="OrthoDB" id="761538at2759"/>
<protein>
    <recommendedName>
        <fullName evidence="7">Replication factor C subunit 5</fullName>
    </recommendedName>
</protein>
<dbReference type="SUPFAM" id="SSF52540">
    <property type="entry name" value="P-loop containing nucleoside triphosphate hydrolases"/>
    <property type="match status" value="1"/>
</dbReference>
<keyword evidence="3" id="KW-0235">DNA replication</keyword>
<dbReference type="GO" id="GO:0005524">
    <property type="term" value="F:ATP binding"/>
    <property type="evidence" value="ECO:0007669"/>
    <property type="project" value="UniProtKB-KW"/>
</dbReference>
<dbReference type="FunFam" id="1.20.272.10:FF:000002">
    <property type="entry name" value="Replication factor C subunit 3"/>
    <property type="match status" value="1"/>
</dbReference>